<evidence type="ECO:0000313" key="1">
    <source>
        <dbReference type="EMBL" id="TNY17799.1"/>
    </source>
</evidence>
<keyword evidence="2" id="KW-1185">Reference proteome</keyword>
<reference evidence="1 2" key="1">
    <citation type="submission" date="2019-03" db="EMBL/GenBank/DDBJ databases">
        <title>Rhodosporidium diobovatum UCD-FST 08-225 genome sequencing, assembly, and annotation.</title>
        <authorList>
            <person name="Fakankun I.U."/>
            <person name="Fristensky B."/>
            <person name="Levin D.B."/>
        </authorList>
    </citation>
    <scope>NUCLEOTIDE SEQUENCE [LARGE SCALE GENOMIC DNA]</scope>
    <source>
        <strain evidence="1 2">UCD-FST 08-225</strain>
    </source>
</reference>
<dbReference type="EMBL" id="SOZI01000174">
    <property type="protein sequence ID" value="TNY17799.1"/>
    <property type="molecule type" value="Genomic_DNA"/>
</dbReference>
<comment type="caution">
    <text evidence="1">The sequence shown here is derived from an EMBL/GenBank/DDBJ whole genome shotgun (WGS) entry which is preliminary data.</text>
</comment>
<name>A0A5C5FND0_9BASI</name>
<evidence type="ECO:0008006" key="3">
    <source>
        <dbReference type="Google" id="ProtNLM"/>
    </source>
</evidence>
<gene>
    <name evidence="1" type="ORF">DMC30DRAFT_449399</name>
</gene>
<accession>A0A5C5FND0</accession>
<proteinExistence type="predicted"/>
<dbReference type="Proteomes" id="UP000311382">
    <property type="component" value="Unassembled WGS sequence"/>
</dbReference>
<dbReference type="AlphaFoldDB" id="A0A5C5FND0"/>
<protein>
    <recommendedName>
        <fullName evidence="3">Proteophosphoglycan ppg4</fullName>
    </recommendedName>
</protein>
<evidence type="ECO:0000313" key="2">
    <source>
        <dbReference type="Proteomes" id="UP000311382"/>
    </source>
</evidence>
<organism evidence="1 2">
    <name type="scientific">Rhodotorula diobovata</name>
    <dbReference type="NCBI Taxonomy" id="5288"/>
    <lineage>
        <taxon>Eukaryota</taxon>
        <taxon>Fungi</taxon>
        <taxon>Dikarya</taxon>
        <taxon>Basidiomycota</taxon>
        <taxon>Pucciniomycotina</taxon>
        <taxon>Microbotryomycetes</taxon>
        <taxon>Sporidiobolales</taxon>
        <taxon>Sporidiobolaceae</taxon>
        <taxon>Rhodotorula</taxon>
    </lineage>
</organism>
<dbReference type="OrthoDB" id="2520614at2759"/>
<sequence length="481" mass="53766">MAHESPRQPRAGLSSLPHELLELIVKLVAEQDVRTRKWASSLANHAPPEDNGRSQASLQDGQFSWWYGHGVSALSLVSKGLRSLALPHLLPYVEAAQLHSPFFQFGHVPIRMLAGVKELDLRAADPASFGAAVRALRYLPNLRCLLFNAEIETEVECDLAEDGTEGDDALVQRGLAQHANKVAELRIYRFEDDLFVDTRLLRRLACPTALRRLAFSGQERWHFDPADNFLSQLTLTFPHLEELAISSVVYFDLAELARAPEWRGAVFPRLRKLALKVGSVHVFQLISSLAPNVVIVELSFLKRFPGEQDLGGVPKPFLPELRDLTIRGWPSCACALSLVDTSLLTYLEISTSLEDPTPVDCATFLPPDVVLPRGLHFKLVLHSLNTLSDEDEFRASCAEQGVEFVRRNKTVIAPFLPPSRSVDEARAPHAAAGRRRKKALRAVERALERVRWAMELGDARAVQEMAETVRKVEERRVLESL</sequence>